<evidence type="ECO:0000313" key="6">
    <source>
        <dbReference type="EMBL" id="SHH89169.1"/>
    </source>
</evidence>
<sequence length="478" mass="53393">MKLIPIFKYQNFYIIRICIVFIVLFGSMNTDLYSQKHEGFIVVLDAGHGGKDPGKVGYKGAKEKDVALNIVLKTGKILSAIPGVKVMYTRKTDVFVDLWRRGDIANDADADLFVSVHCNAHTSQAIGAETWVLSLKGNDRNFRVAKAENEVILQEENHQERYQGFDPSNPTSVIGLSLEQEENLDQSLLLASLIQTEFEKSLNRVNRGVKQAGFVVLYQTYMPSVLIETGFLTNRIEGQYLYSAAGQQQMANAIAKSVEKYYNHQQLNVAANDFYDGDVINNPSTSNVALDTEKIGTYYKVQLASSKNRISPSSYNFKGLKDVERVAVDGFYKYYLGKYNSKNAANSGLELAKSKGYKTAFIVGFNEEVNVPTAAVVKPISVSKPVRQSVSNVYYKVQIASSTNKINTKPSNFKGLNEVEAVKVGKYYKYYLGKTSSYDQAKRYLAAAKSKKYSSAFVVAFLNDERITLKEALKRQTN</sequence>
<evidence type="ECO:0000256" key="4">
    <source>
        <dbReference type="SAM" id="Phobius"/>
    </source>
</evidence>
<dbReference type="InterPro" id="IPR050695">
    <property type="entry name" value="N-acetylmuramoyl_amidase_3"/>
</dbReference>
<dbReference type="Proteomes" id="UP000184109">
    <property type="component" value="Unassembled WGS sequence"/>
</dbReference>
<keyword evidence="3" id="KW-0378">Hydrolase</keyword>
<evidence type="ECO:0000256" key="2">
    <source>
        <dbReference type="ARBA" id="ARBA00011901"/>
    </source>
</evidence>
<dbReference type="PANTHER" id="PTHR30404">
    <property type="entry name" value="N-ACETYLMURAMOYL-L-ALANINE AMIDASE"/>
    <property type="match status" value="1"/>
</dbReference>
<comment type="catalytic activity">
    <reaction evidence="1">
        <text>Hydrolyzes the link between N-acetylmuramoyl residues and L-amino acid residues in certain cell-wall glycopeptides.</text>
        <dbReference type="EC" id="3.5.1.28"/>
    </reaction>
</comment>
<evidence type="ECO:0000256" key="1">
    <source>
        <dbReference type="ARBA" id="ARBA00001561"/>
    </source>
</evidence>
<reference evidence="7" key="1">
    <citation type="submission" date="2016-11" db="EMBL/GenBank/DDBJ databases">
        <authorList>
            <person name="Varghese N."/>
            <person name="Submissions S."/>
        </authorList>
    </citation>
    <scope>NUCLEOTIDE SEQUENCE [LARGE SCALE GENOMIC DNA]</scope>
    <source>
        <strain evidence="7">DSM 100572</strain>
    </source>
</reference>
<dbReference type="AlphaFoldDB" id="A0A1M5WNT0"/>
<keyword evidence="4" id="KW-0472">Membrane</keyword>
<name>A0A1M5WNT0_9FLAO</name>
<feature type="transmembrane region" description="Helical" evidence="4">
    <location>
        <begin position="12"/>
        <end position="28"/>
    </location>
</feature>
<proteinExistence type="predicted"/>
<dbReference type="FunFam" id="3.40.630.40:FF:000005">
    <property type="entry name" value="N-acetylmuramoyl-L-alanine amidase (AmiA)"/>
    <property type="match status" value="1"/>
</dbReference>
<evidence type="ECO:0000256" key="3">
    <source>
        <dbReference type="ARBA" id="ARBA00022801"/>
    </source>
</evidence>
<dbReference type="STRING" id="1195760.SAMN05444281_2541"/>
<keyword evidence="4" id="KW-0812">Transmembrane</keyword>
<dbReference type="GO" id="GO:0008745">
    <property type="term" value="F:N-acetylmuramoyl-L-alanine amidase activity"/>
    <property type="evidence" value="ECO:0007669"/>
    <property type="project" value="UniProtKB-EC"/>
</dbReference>
<dbReference type="SUPFAM" id="SSF53187">
    <property type="entry name" value="Zn-dependent exopeptidases"/>
    <property type="match status" value="1"/>
</dbReference>
<dbReference type="Gene3D" id="3.40.630.40">
    <property type="entry name" value="Zn-dependent exopeptidases"/>
    <property type="match status" value="1"/>
</dbReference>
<dbReference type="SMART" id="SM00646">
    <property type="entry name" value="Ami_3"/>
    <property type="match status" value="1"/>
</dbReference>
<feature type="domain" description="MurNAc-LAA" evidence="5">
    <location>
        <begin position="102"/>
        <end position="259"/>
    </location>
</feature>
<keyword evidence="7" id="KW-1185">Reference proteome</keyword>
<dbReference type="EMBL" id="FQXQ01000006">
    <property type="protein sequence ID" value="SHH89169.1"/>
    <property type="molecule type" value="Genomic_DNA"/>
</dbReference>
<dbReference type="EC" id="3.5.1.28" evidence="2"/>
<keyword evidence="4" id="KW-1133">Transmembrane helix</keyword>
<dbReference type="CDD" id="cd02696">
    <property type="entry name" value="MurNAc-LAA"/>
    <property type="match status" value="1"/>
</dbReference>
<organism evidence="6 7">
    <name type="scientific">Wenyingzhuangia marina</name>
    <dbReference type="NCBI Taxonomy" id="1195760"/>
    <lineage>
        <taxon>Bacteria</taxon>
        <taxon>Pseudomonadati</taxon>
        <taxon>Bacteroidota</taxon>
        <taxon>Flavobacteriia</taxon>
        <taxon>Flavobacteriales</taxon>
        <taxon>Flavobacteriaceae</taxon>
        <taxon>Wenyingzhuangia</taxon>
    </lineage>
</organism>
<evidence type="ECO:0000313" key="7">
    <source>
        <dbReference type="Proteomes" id="UP000184109"/>
    </source>
</evidence>
<accession>A0A1M5WNT0</accession>
<evidence type="ECO:0000259" key="5">
    <source>
        <dbReference type="SMART" id="SM00646"/>
    </source>
</evidence>
<dbReference type="GO" id="GO:0030288">
    <property type="term" value="C:outer membrane-bounded periplasmic space"/>
    <property type="evidence" value="ECO:0007669"/>
    <property type="project" value="TreeGrafter"/>
</dbReference>
<gene>
    <name evidence="6" type="ORF">SAMN05444281_2541</name>
</gene>
<dbReference type="Pfam" id="PF01520">
    <property type="entry name" value="Amidase_3"/>
    <property type="match status" value="1"/>
</dbReference>
<protein>
    <recommendedName>
        <fullName evidence="2">N-acetylmuramoyl-L-alanine amidase</fullName>
        <ecNumber evidence="2">3.5.1.28</ecNumber>
    </recommendedName>
</protein>
<dbReference type="InterPro" id="IPR002508">
    <property type="entry name" value="MurNAc-LAA_cat"/>
</dbReference>
<dbReference type="GO" id="GO:0009253">
    <property type="term" value="P:peptidoglycan catabolic process"/>
    <property type="evidence" value="ECO:0007669"/>
    <property type="project" value="InterPro"/>
</dbReference>
<dbReference type="PANTHER" id="PTHR30404:SF0">
    <property type="entry name" value="N-ACETYLMURAMOYL-L-ALANINE AMIDASE AMIC"/>
    <property type="match status" value="1"/>
</dbReference>